<reference evidence="1 2" key="1">
    <citation type="submission" date="2020-09" db="EMBL/GenBank/DDBJ databases">
        <title>Novel species of Mucilaginibacter isolated from a glacier on the Tibetan Plateau.</title>
        <authorList>
            <person name="Liu Q."/>
            <person name="Xin Y.-H."/>
        </authorList>
    </citation>
    <scope>NUCLEOTIDE SEQUENCE [LARGE SCALE GENOMIC DNA]</scope>
    <source>
        <strain evidence="1 2">ZT4R22</strain>
    </source>
</reference>
<proteinExistence type="predicted"/>
<sequence>MIVGFFLYGQKLIKDKTEIAQTKKALLILRDSLDNCKLNLQNCSLENKTKEGKISEQQADLKNSSIVALQRDSIITQLNDSIVKLTNKPPEIIVQYRDRVFYKDRPEPYHPYGKGYGKLTIFKRCNCYKLRFKIDGEYAGTISQIFSVGDPVCGQEGTISRSVLAGKHHVEAQDNENHLWNFYIIVNEDQCLIKGLSIN</sequence>
<dbReference type="RefSeq" id="WP_191189229.1">
    <property type="nucleotide sequence ID" value="NZ_JACWMY010000005.1"/>
</dbReference>
<protein>
    <submittedName>
        <fullName evidence="1">Uncharacterized protein</fullName>
    </submittedName>
</protein>
<evidence type="ECO:0000313" key="2">
    <source>
        <dbReference type="Proteomes" id="UP000606600"/>
    </source>
</evidence>
<name>A0ABR7WQI0_9SPHI</name>
<gene>
    <name evidence="1" type="ORF">IDJ77_12190</name>
</gene>
<comment type="caution">
    <text evidence="1">The sequence shown here is derived from an EMBL/GenBank/DDBJ whole genome shotgun (WGS) entry which is preliminary data.</text>
</comment>
<keyword evidence="2" id="KW-1185">Reference proteome</keyword>
<dbReference type="Proteomes" id="UP000606600">
    <property type="component" value="Unassembled WGS sequence"/>
</dbReference>
<evidence type="ECO:0000313" key="1">
    <source>
        <dbReference type="EMBL" id="MBD1364570.1"/>
    </source>
</evidence>
<dbReference type="EMBL" id="JACWMY010000005">
    <property type="protein sequence ID" value="MBD1364570.1"/>
    <property type="molecule type" value="Genomic_DNA"/>
</dbReference>
<organism evidence="1 2">
    <name type="scientific">Mucilaginibacter pankratovii</name>
    <dbReference type="NCBI Taxonomy" id="2772110"/>
    <lineage>
        <taxon>Bacteria</taxon>
        <taxon>Pseudomonadati</taxon>
        <taxon>Bacteroidota</taxon>
        <taxon>Sphingobacteriia</taxon>
        <taxon>Sphingobacteriales</taxon>
        <taxon>Sphingobacteriaceae</taxon>
        <taxon>Mucilaginibacter</taxon>
    </lineage>
</organism>
<accession>A0ABR7WQI0</accession>